<keyword evidence="2" id="KW-1185">Reference proteome</keyword>
<dbReference type="OrthoDB" id="6434233at2759"/>
<dbReference type="AlphaFoldDB" id="A0A8X6I343"/>
<sequence length="90" mass="9981">MGALLAARLAKEVSRVLNGKISTTNNFWTDSTIALSWIQGPSSRWKVFIANHVKEIQFLTDKDSWHHCPGKDNTLDLLAKGVSADLLNCD</sequence>
<protein>
    <submittedName>
        <fullName evidence="1">Uncharacterized protein</fullName>
    </submittedName>
</protein>
<gene>
    <name evidence="1" type="primary">AVEN_116391_1</name>
    <name evidence="1" type="ORF">TNCT_190041</name>
</gene>
<dbReference type="EMBL" id="BMAO01039735">
    <property type="protein sequence ID" value="GFR33350.1"/>
    <property type="molecule type" value="Genomic_DNA"/>
</dbReference>
<reference evidence="1" key="1">
    <citation type="submission" date="2020-07" db="EMBL/GenBank/DDBJ databases">
        <title>Multicomponent nature underlies the extraordinary mechanical properties of spider dragline silk.</title>
        <authorList>
            <person name="Kono N."/>
            <person name="Nakamura H."/>
            <person name="Mori M."/>
            <person name="Yoshida Y."/>
            <person name="Ohtoshi R."/>
            <person name="Malay A.D."/>
            <person name="Moran D.A.P."/>
            <person name="Tomita M."/>
            <person name="Numata K."/>
            <person name="Arakawa K."/>
        </authorList>
    </citation>
    <scope>NUCLEOTIDE SEQUENCE</scope>
</reference>
<dbReference type="PANTHER" id="PTHR22955:SF77">
    <property type="entry name" value="ASPARTIC PUTATIVE DOMAIN-CONTAINING PROTEIN-RELATED"/>
    <property type="match status" value="1"/>
</dbReference>
<comment type="caution">
    <text evidence="1">The sequence shown here is derived from an EMBL/GenBank/DDBJ whole genome shotgun (WGS) entry which is preliminary data.</text>
</comment>
<dbReference type="Proteomes" id="UP000887116">
    <property type="component" value="Unassembled WGS sequence"/>
</dbReference>
<dbReference type="PANTHER" id="PTHR22955">
    <property type="entry name" value="RETROTRANSPOSON"/>
    <property type="match status" value="1"/>
</dbReference>
<accession>A0A8X6I343</accession>
<organism evidence="1 2">
    <name type="scientific">Trichonephila clavata</name>
    <name type="common">Joro spider</name>
    <name type="synonym">Nephila clavata</name>
    <dbReference type="NCBI Taxonomy" id="2740835"/>
    <lineage>
        <taxon>Eukaryota</taxon>
        <taxon>Metazoa</taxon>
        <taxon>Ecdysozoa</taxon>
        <taxon>Arthropoda</taxon>
        <taxon>Chelicerata</taxon>
        <taxon>Arachnida</taxon>
        <taxon>Araneae</taxon>
        <taxon>Araneomorphae</taxon>
        <taxon>Entelegynae</taxon>
        <taxon>Araneoidea</taxon>
        <taxon>Nephilidae</taxon>
        <taxon>Trichonephila</taxon>
    </lineage>
</organism>
<name>A0A8X6I343_TRICU</name>
<evidence type="ECO:0000313" key="2">
    <source>
        <dbReference type="Proteomes" id="UP000887116"/>
    </source>
</evidence>
<evidence type="ECO:0000313" key="1">
    <source>
        <dbReference type="EMBL" id="GFR33350.1"/>
    </source>
</evidence>
<proteinExistence type="predicted"/>